<dbReference type="HOGENOM" id="CLU_117179_1_1_10"/>
<evidence type="ECO:0000256" key="3">
    <source>
        <dbReference type="ARBA" id="ARBA00022759"/>
    </source>
</evidence>
<dbReference type="InterPro" id="IPR000100">
    <property type="entry name" value="RNase_P"/>
</dbReference>
<keyword evidence="9" id="KW-1185">Reference proteome</keyword>
<dbReference type="eggNOG" id="COG0594">
    <property type="taxonomic scope" value="Bacteria"/>
</dbReference>
<dbReference type="AlphaFoldDB" id="F3ZQT1"/>
<dbReference type="SUPFAM" id="SSF54211">
    <property type="entry name" value="Ribosomal protein S5 domain 2-like"/>
    <property type="match status" value="1"/>
</dbReference>
<dbReference type="InterPro" id="IPR014721">
    <property type="entry name" value="Ribsml_uS5_D2-typ_fold_subgr"/>
</dbReference>
<dbReference type="GO" id="GO:0001682">
    <property type="term" value="P:tRNA 5'-leader removal"/>
    <property type="evidence" value="ECO:0007669"/>
    <property type="project" value="UniProtKB-UniRule"/>
</dbReference>
<proteinExistence type="inferred from homology"/>
<dbReference type="Proteomes" id="UP000018439">
    <property type="component" value="Chromosome"/>
</dbReference>
<evidence type="ECO:0000256" key="7">
    <source>
        <dbReference type="NCBIfam" id="TIGR00188"/>
    </source>
</evidence>
<comment type="catalytic activity">
    <reaction evidence="6">
        <text>Endonucleolytic cleavage of RNA, removing 5'-extranucleotides from tRNA precursor.</text>
        <dbReference type="EC" id="3.1.26.5"/>
    </reaction>
</comment>
<comment type="function">
    <text evidence="6">RNaseP catalyzes the removal of the 5'-leader sequence from pre-tRNA to produce the mature 5'-terminus. It can also cleave other RNA substrates such as 4.5S RNA. The protein component plays an auxiliary but essential role in vivo by binding to the 5'-leader sequence and broadening the substrate specificity of the ribozyme.</text>
</comment>
<evidence type="ECO:0000313" key="8">
    <source>
        <dbReference type="EMBL" id="EGJ70589.1"/>
    </source>
</evidence>
<evidence type="ECO:0000256" key="5">
    <source>
        <dbReference type="ARBA" id="ARBA00022884"/>
    </source>
</evidence>
<organism evidence="8 9">
    <name type="scientific">Bacteroides coprosuis DSM 18011</name>
    <dbReference type="NCBI Taxonomy" id="679937"/>
    <lineage>
        <taxon>Bacteria</taxon>
        <taxon>Pseudomonadati</taxon>
        <taxon>Bacteroidota</taxon>
        <taxon>Bacteroidia</taxon>
        <taxon>Bacteroidales</taxon>
        <taxon>Bacteroidaceae</taxon>
        <taxon>Bacteroides</taxon>
    </lineage>
</organism>
<dbReference type="EC" id="3.1.26.5" evidence="6 7"/>
<dbReference type="InterPro" id="IPR020568">
    <property type="entry name" value="Ribosomal_Su5_D2-typ_SF"/>
</dbReference>
<keyword evidence="2 6" id="KW-0540">Nuclease</keyword>
<dbReference type="Gene3D" id="3.30.230.10">
    <property type="match status" value="1"/>
</dbReference>
<dbReference type="GO" id="GO:0004526">
    <property type="term" value="F:ribonuclease P activity"/>
    <property type="evidence" value="ECO:0007669"/>
    <property type="project" value="UniProtKB-UniRule"/>
</dbReference>
<keyword evidence="1 6" id="KW-0819">tRNA processing</keyword>
<evidence type="ECO:0000256" key="6">
    <source>
        <dbReference type="HAMAP-Rule" id="MF_00227"/>
    </source>
</evidence>
<reference evidence="8 9" key="1">
    <citation type="journal article" date="2011" name="Stand. Genomic Sci.">
        <title>Non-contiguous finished genome sequence of Bacteroides coprosuis type strain (PC139).</title>
        <authorList>
            <person name="Land M."/>
            <person name="Held B."/>
            <person name="Gronow S."/>
            <person name="Abt B."/>
            <person name="Lucas S."/>
            <person name="Del Rio T.G."/>
            <person name="Nolan M."/>
            <person name="Tice H."/>
            <person name="Cheng J.F."/>
            <person name="Pitluck S."/>
            <person name="Liolios K."/>
            <person name="Pagani I."/>
            <person name="Ivanova N."/>
            <person name="Mavromatis K."/>
            <person name="Mikhailova N."/>
            <person name="Pati A."/>
            <person name="Tapia R."/>
            <person name="Han C."/>
            <person name="Goodwin L."/>
            <person name="Chen A."/>
            <person name="Palaniappan K."/>
            <person name="Hauser L."/>
            <person name="Brambilla E.M."/>
            <person name="Rohde M."/>
            <person name="Goker M."/>
            <person name="Detter J.C."/>
            <person name="Woyke T."/>
            <person name="Bristow J."/>
            <person name="Eisen J.A."/>
            <person name="Markowitz V."/>
            <person name="Hugenholtz P."/>
            <person name="Kyrpides N.C."/>
            <person name="Klenk H.P."/>
            <person name="Lapidus A."/>
        </authorList>
    </citation>
    <scope>NUCLEOTIDE SEQUENCE</scope>
    <source>
        <strain evidence="8 9">DSM 18011</strain>
    </source>
</reference>
<keyword evidence="3 6" id="KW-0255">Endonuclease</keyword>
<name>F3ZQT1_9BACE</name>
<comment type="subunit">
    <text evidence="6">Consists of a catalytic RNA component (M1 or rnpB) and a protein subunit.</text>
</comment>
<evidence type="ECO:0000256" key="1">
    <source>
        <dbReference type="ARBA" id="ARBA00022694"/>
    </source>
</evidence>
<evidence type="ECO:0000256" key="2">
    <source>
        <dbReference type="ARBA" id="ARBA00022722"/>
    </source>
</evidence>
<evidence type="ECO:0000313" key="9">
    <source>
        <dbReference type="Proteomes" id="UP000018439"/>
    </source>
</evidence>
<dbReference type="OrthoDB" id="1524972at2"/>
<sequence>MGKQSFKRQERIKSKKIIDYLFCGGAKSFSIYPIRVVYKEHPMPEATNTSILVSVSKKRHKHAVDRNRVKRLLRESFRTNKNIILDKLSSQNKHLAIAFIYLSTDIYPFDEIESRMKKILMHISEEFDS</sequence>
<keyword evidence="5 6" id="KW-0694">RNA-binding</keyword>
<dbReference type="GO" id="GO:0000049">
    <property type="term" value="F:tRNA binding"/>
    <property type="evidence" value="ECO:0007669"/>
    <property type="project" value="UniProtKB-UniRule"/>
</dbReference>
<protein>
    <recommendedName>
        <fullName evidence="6 7">Ribonuclease P protein component</fullName>
        <shortName evidence="6">RNase P protein</shortName>
        <shortName evidence="6">RNaseP protein</shortName>
        <ecNumber evidence="6 7">3.1.26.5</ecNumber>
    </recommendedName>
    <alternativeName>
        <fullName evidence="6">Protein C5</fullName>
    </alternativeName>
</protein>
<accession>F3ZQT1</accession>
<keyword evidence="4 6" id="KW-0378">Hydrolase</keyword>
<dbReference type="Pfam" id="PF00825">
    <property type="entry name" value="Ribonuclease_P"/>
    <property type="match status" value="1"/>
</dbReference>
<gene>
    <name evidence="6" type="primary">rnpA</name>
    <name evidence="8" type="ORF">Bcop_0371</name>
</gene>
<dbReference type="NCBIfam" id="TIGR00188">
    <property type="entry name" value="rnpA"/>
    <property type="match status" value="1"/>
</dbReference>
<dbReference type="EMBL" id="CM001167">
    <property type="protein sequence ID" value="EGJ70589.1"/>
    <property type="molecule type" value="Genomic_DNA"/>
</dbReference>
<evidence type="ECO:0000256" key="4">
    <source>
        <dbReference type="ARBA" id="ARBA00022801"/>
    </source>
</evidence>
<dbReference type="STRING" id="679937.Bcop_0371"/>
<dbReference type="HAMAP" id="MF_00227">
    <property type="entry name" value="RNase_P"/>
    <property type="match status" value="1"/>
</dbReference>
<comment type="similarity">
    <text evidence="6">Belongs to the RnpA family.</text>
</comment>